<dbReference type="InterPro" id="IPR023171">
    <property type="entry name" value="Na/H_antiporter_dom_sf"/>
</dbReference>
<keyword evidence="5 7" id="KW-0472">Membrane</keyword>
<name>A0YE02_9GAMM</name>
<dbReference type="GO" id="GO:0006885">
    <property type="term" value="P:regulation of pH"/>
    <property type="evidence" value="ECO:0007669"/>
    <property type="project" value="InterPro"/>
</dbReference>
<keyword evidence="9" id="KW-1185">Reference proteome</keyword>
<evidence type="ECO:0000256" key="2">
    <source>
        <dbReference type="ARBA" id="ARBA00022475"/>
    </source>
</evidence>
<sequence length="46" mass="4903">MLTLLGNRVPIALKTFLVSLAVIDNLGAIVIIALFYTADLSVVSNE</sequence>
<dbReference type="InterPro" id="IPR004670">
    <property type="entry name" value="NhaA"/>
</dbReference>
<keyword evidence="2" id="KW-1003">Cell membrane</keyword>
<proteinExistence type="predicted"/>
<evidence type="ECO:0000256" key="3">
    <source>
        <dbReference type="ARBA" id="ARBA00022692"/>
    </source>
</evidence>
<evidence type="ECO:0000256" key="1">
    <source>
        <dbReference type="ARBA" id="ARBA00004429"/>
    </source>
</evidence>
<dbReference type="PANTHER" id="PTHR30341">
    <property type="entry name" value="SODIUM ION/PROTON ANTIPORTER NHAA-RELATED"/>
    <property type="match status" value="1"/>
</dbReference>
<dbReference type="PANTHER" id="PTHR30341:SF0">
    <property type="entry name" value="NA(+)_H(+) ANTIPORTER NHAA"/>
    <property type="match status" value="1"/>
</dbReference>
<dbReference type="GO" id="GO:0015385">
    <property type="term" value="F:sodium:proton antiporter activity"/>
    <property type="evidence" value="ECO:0007669"/>
    <property type="project" value="TreeGrafter"/>
</dbReference>
<keyword evidence="3 7" id="KW-0812">Transmembrane</keyword>
<gene>
    <name evidence="8" type="primary">nhaA</name>
    <name evidence="8" type="ORF">GP2143_10577</name>
</gene>
<dbReference type="EMBL" id="AAVT01000005">
    <property type="protein sequence ID" value="EAW31036.1"/>
    <property type="molecule type" value="Genomic_DNA"/>
</dbReference>
<organism evidence="8 9">
    <name type="scientific">marine gamma proteobacterium HTCC2143</name>
    <dbReference type="NCBI Taxonomy" id="247633"/>
    <lineage>
        <taxon>Bacteria</taxon>
        <taxon>Pseudomonadati</taxon>
        <taxon>Pseudomonadota</taxon>
        <taxon>Gammaproteobacteria</taxon>
        <taxon>Cellvibrionales</taxon>
        <taxon>Spongiibacteraceae</taxon>
        <taxon>BD1-7 clade</taxon>
    </lineage>
</organism>
<dbReference type="AlphaFoldDB" id="A0YE02"/>
<keyword evidence="4 7" id="KW-1133">Transmembrane helix</keyword>
<feature type="transmembrane region" description="Helical" evidence="7">
    <location>
        <begin position="12"/>
        <end position="36"/>
    </location>
</feature>
<dbReference type="eggNOG" id="COG3004">
    <property type="taxonomic scope" value="Bacteria"/>
</dbReference>
<dbReference type="STRING" id="247633.GP2143_10577"/>
<comment type="caution">
    <text evidence="8">The sequence shown here is derived from an EMBL/GenBank/DDBJ whole genome shotgun (WGS) entry which is preliminary data.</text>
</comment>
<keyword evidence="6" id="KW-0915">Sodium</keyword>
<protein>
    <submittedName>
        <fullName evidence="8">pH-dependent sodium/proton antiporter</fullName>
    </submittedName>
</protein>
<dbReference type="Proteomes" id="UP000004931">
    <property type="component" value="Unassembled WGS sequence"/>
</dbReference>
<keyword evidence="6" id="KW-0813">Transport</keyword>
<evidence type="ECO:0000256" key="6">
    <source>
        <dbReference type="ARBA" id="ARBA00023201"/>
    </source>
</evidence>
<dbReference type="Pfam" id="PF06965">
    <property type="entry name" value="Na_H_antiport_1"/>
    <property type="match status" value="1"/>
</dbReference>
<reference evidence="8 9" key="1">
    <citation type="journal article" date="2010" name="J. Bacteriol.">
        <title>Genome sequence of the oligotrophic marine Gammaproteobacterium HTCC2143, isolated from the Oregon Coast.</title>
        <authorList>
            <person name="Oh H.M."/>
            <person name="Kang I."/>
            <person name="Ferriera S."/>
            <person name="Giovannoni S.J."/>
            <person name="Cho J.C."/>
        </authorList>
    </citation>
    <scope>NUCLEOTIDE SEQUENCE [LARGE SCALE GENOMIC DNA]</scope>
    <source>
        <strain evidence="8 9">HTCC2143</strain>
    </source>
</reference>
<evidence type="ECO:0000256" key="4">
    <source>
        <dbReference type="ARBA" id="ARBA00022989"/>
    </source>
</evidence>
<dbReference type="Gene3D" id="1.20.1530.10">
    <property type="entry name" value="Na+/H+ antiporter like domain"/>
    <property type="match status" value="1"/>
</dbReference>
<dbReference type="GO" id="GO:0005886">
    <property type="term" value="C:plasma membrane"/>
    <property type="evidence" value="ECO:0007669"/>
    <property type="project" value="UniProtKB-SubCell"/>
</dbReference>
<evidence type="ECO:0000313" key="9">
    <source>
        <dbReference type="Proteomes" id="UP000004931"/>
    </source>
</evidence>
<evidence type="ECO:0000256" key="5">
    <source>
        <dbReference type="ARBA" id="ARBA00023136"/>
    </source>
</evidence>
<evidence type="ECO:0000256" key="7">
    <source>
        <dbReference type="SAM" id="Phobius"/>
    </source>
</evidence>
<accession>A0YE02</accession>
<keyword evidence="6" id="KW-0406">Ion transport</keyword>
<evidence type="ECO:0000313" key="8">
    <source>
        <dbReference type="EMBL" id="EAW31036.1"/>
    </source>
</evidence>
<keyword evidence="6" id="KW-0739">Sodium transport</keyword>
<comment type="subcellular location">
    <subcellularLocation>
        <location evidence="1">Cell inner membrane</location>
        <topology evidence="1">Multi-pass membrane protein</topology>
    </subcellularLocation>
</comment>